<comment type="caution">
    <text evidence="8">The sequence shown here is derived from an EMBL/GenBank/DDBJ whole genome shotgun (WGS) entry which is preliminary data.</text>
</comment>
<sequence>MMNPFRAIGYSLWIGKEIVTGTVDVLTGIFKAGEYGRPMIVELPLRCETDVEITLMASSITITPGTLVVASAAADERSRATLFVHALFGESEADVLEGLYEMEDRLLHMTRGRKPEPISRGAAVQRPSGDAGSPGESGTTGEAGSTERSAQ</sequence>
<evidence type="ECO:0000313" key="8">
    <source>
        <dbReference type="EMBL" id="GAA4390100.1"/>
    </source>
</evidence>
<evidence type="ECO:0008006" key="10">
    <source>
        <dbReference type="Google" id="ProtNLM"/>
    </source>
</evidence>
<reference evidence="9" key="1">
    <citation type="journal article" date="2019" name="Int. J. Syst. Evol. Microbiol.">
        <title>The Global Catalogue of Microorganisms (GCM) 10K type strain sequencing project: providing services to taxonomists for standard genome sequencing and annotation.</title>
        <authorList>
            <consortium name="The Broad Institute Genomics Platform"/>
            <consortium name="The Broad Institute Genome Sequencing Center for Infectious Disease"/>
            <person name="Wu L."/>
            <person name="Ma J."/>
        </authorList>
    </citation>
    <scope>NUCLEOTIDE SEQUENCE [LARGE SCALE GENOMIC DNA]</scope>
    <source>
        <strain evidence="9">JCM 17808</strain>
    </source>
</reference>
<evidence type="ECO:0000256" key="7">
    <source>
        <dbReference type="SAM" id="MobiDB-lite"/>
    </source>
</evidence>
<keyword evidence="5" id="KW-1133">Transmembrane helix</keyword>
<gene>
    <name evidence="8" type="ORF">GCM10023167_16320</name>
</gene>
<dbReference type="Proteomes" id="UP001500642">
    <property type="component" value="Unassembled WGS sequence"/>
</dbReference>
<dbReference type="EMBL" id="BAABGL010000010">
    <property type="protein sequence ID" value="GAA4390100.1"/>
    <property type="molecule type" value="Genomic_DNA"/>
</dbReference>
<evidence type="ECO:0000256" key="6">
    <source>
        <dbReference type="ARBA" id="ARBA00023136"/>
    </source>
</evidence>
<dbReference type="Pfam" id="PF01899">
    <property type="entry name" value="MNHE"/>
    <property type="match status" value="1"/>
</dbReference>
<evidence type="ECO:0000256" key="2">
    <source>
        <dbReference type="ARBA" id="ARBA00006228"/>
    </source>
</evidence>
<evidence type="ECO:0000256" key="5">
    <source>
        <dbReference type="ARBA" id="ARBA00022989"/>
    </source>
</evidence>
<comment type="similarity">
    <text evidence="2">Belongs to the CPA3 antiporters (TC 2.A.63) subunit E family.</text>
</comment>
<evidence type="ECO:0000256" key="3">
    <source>
        <dbReference type="ARBA" id="ARBA00022475"/>
    </source>
</evidence>
<dbReference type="PANTHER" id="PTHR34584">
    <property type="entry name" value="NA(+)/H(+) ANTIPORTER SUBUNIT E1"/>
    <property type="match status" value="1"/>
</dbReference>
<proteinExistence type="inferred from homology"/>
<evidence type="ECO:0000313" key="9">
    <source>
        <dbReference type="Proteomes" id="UP001500642"/>
    </source>
</evidence>
<keyword evidence="6" id="KW-0472">Membrane</keyword>
<accession>A0ABP8JFW8</accession>
<feature type="region of interest" description="Disordered" evidence="7">
    <location>
        <begin position="111"/>
        <end position="151"/>
    </location>
</feature>
<dbReference type="PANTHER" id="PTHR34584:SF1">
    <property type="entry name" value="NA(+)_H(+) ANTIPORTER SUBUNIT E1"/>
    <property type="match status" value="1"/>
</dbReference>
<keyword evidence="3" id="KW-1003">Cell membrane</keyword>
<comment type="subcellular location">
    <subcellularLocation>
        <location evidence="1">Cell membrane</location>
        <topology evidence="1">Multi-pass membrane protein</topology>
    </subcellularLocation>
</comment>
<protein>
    <recommendedName>
        <fullName evidence="10">Sodium:proton antiporter</fullName>
    </recommendedName>
</protein>
<keyword evidence="4" id="KW-0812">Transmembrane</keyword>
<dbReference type="InterPro" id="IPR002758">
    <property type="entry name" value="Cation_antiport_E"/>
</dbReference>
<organism evidence="8 9">
    <name type="scientific">Brevibacterium pityocampae</name>
    <dbReference type="NCBI Taxonomy" id="506594"/>
    <lineage>
        <taxon>Bacteria</taxon>
        <taxon>Bacillati</taxon>
        <taxon>Actinomycetota</taxon>
        <taxon>Actinomycetes</taxon>
        <taxon>Micrococcales</taxon>
        <taxon>Brevibacteriaceae</taxon>
        <taxon>Brevibacterium</taxon>
    </lineage>
</organism>
<evidence type="ECO:0000256" key="1">
    <source>
        <dbReference type="ARBA" id="ARBA00004651"/>
    </source>
</evidence>
<dbReference type="RefSeq" id="WP_295688680.1">
    <property type="nucleotide sequence ID" value="NZ_BAABGL010000010.1"/>
</dbReference>
<name>A0ABP8JFW8_9MICO</name>
<keyword evidence="9" id="KW-1185">Reference proteome</keyword>
<evidence type="ECO:0000256" key="4">
    <source>
        <dbReference type="ARBA" id="ARBA00022692"/>
    </source>
</evidence>
<feature type="compositionally biased region" description="Low complexity" evidence="7">
    <location>
        <begin position="131"/>
        <end position="151"/>
    </location>
</feature>